<dbReference type="RefSeq" id="WP_167272522.1">
    <property type="nucleotide sequence ID" value="NZ_JAASQJ010000003.1"/>
</dbReference>
<dbReference type="EMBL" id="JAASQJ010000003">
    <property type="protein sequence ID" value="NIJ54401.1"/>
    <property type="molecule type" value="Genomic_DNA"/>
</dbReference>
<dbReference type="Proteomes" id="UP001179181">
    <property type="component" value="Unassembled WGS sequence"/>
</dbReference>
<evidence type="ECO:0000313" key="3">
    <source>
        <dbReference type="Proteomes" id="UP001179181"/>
    </source>
</evidence>
<organism evidence="2 3">
    <name type="scientific">Dyadobacter arcticus</name>
    <dbReference type="NCBI Taxonomy" id="1078754"/>
    <lineage>
        <taxon>Bacteria</taxon>
        <taxon>Pseudomonadati</taxon>
        <taxon>Bacteroidota</taxon>
        <taxon>Cytophagia</taxon>
        <taxon>Cytophagales</taxon>
        <taxon>Spirosomataceae</taxon>
        <taxon>Dyadobacter</taxon>
    </lineage>
</organism>
<reference evidence="2 3" key="1">
    <citation type="submission" date="2020-03" db="EMBL/GenBank/DDBJ databases">
        <title>Genomic Encyclopedia of Type Strains, Phase IV (KMG-IV): sequencing the most valuable type-strain genomes for metagenomic binning, comparative biology and taxonomic classification.</title>
        <authorList>
            <person name="Goeker M."/>
        </authorList>
    </citation>
    <scope>NUCLEOTIDE SEQUENCE [LARGE SCALE GENOMIC DNA]</scope>
    <source>
        <strain evidence="2 3">DSM 102865</strain>
    </source>
</reference>
<keyword evidence="1" id="KW-0472">Membrane</keyword>
<feature type="transmembrane region" description="Helical" evidence="1">
    <location>
        <begin position="14"/>
        <end position="36"/>
    </location>
</feature>
<protein>
    <recommendedName>
        <fullName evidence="4">Late embryogenesis abundant protein LEA-2 subgroup domain-containing protein</fullName>
    </recommendedName>
</protein>
<accession>A0ABX0UN72</accession>
<keyword evidence="3" id="KW-1185">Reference proteome</keyword>
<sequence length="187" mass="21168">MVYFFKNHIFTPDFSASLVSGFITSFVFLFILLFLFRPHIKIGPSIALHVDDLDPTLRLCCAFKIVNKSFFGAYDLKVEVCQKLVSFGPNGATNYRTVPLPLLRDHYPHVAPFKVVFSSNASTDFALWFITYSDLKGILTTTPHTKIEIRVTCRHALTGLGNVWTREYTKTDITLGTFKSGNTFEIV</sequence>
<evidence type="ECO:0000256" key="1">
    <source>
        <dbReference type="SAM" id="Phobius"/>
    </source>
</evidence>
<keyword evidence="1" id="KW-1133">Transmembrane helix</keyword>
<gene>
    <name evidence="2" type="ORF">FHS68_003583</name>
</gene>
<keyword evidence="1" id="KW-0812">Transmembrane</keyword>
<comment type="caution">
    <text evidence="2">The sequence shown here is derived from an EMBL/GenBank/DDBJ whole genome shotgun (WGS) entry which is preliminary data.</text>
</comment>
<name>A0ABX0UN72_9BACT</name>
<evidence type="ECO:0000313" key="2">
    <source>
        <dbReference type="EMBL" id="NIJ54401.1"/>
    </source>
</evidence>
<evidence type="ECO:0008006" key="4">
    <source>
        <dbReference type="Google" id="ProtNLM"/>
    </source>
</evidence>
<proteinExistence type="predicted"/>